<proteinExistence type="predicted"/>
<dbReference type="EMBL" id="CAJNOI010000717">
    <property type="protein sequence ID" value="CAF1334867.1"/>
    <property type="molecule type" value="Genomic_DNA"/>
</dbReference>
<accession>A0A815UIX2</accession>
<dbReference type="AlphaFoldDB" id="A0A815UIX2"/>
<keyword evidence="4" id="KW-1185">Reference proteome</keyword>
<dbReference type="OrthoDB" id="329835at2759"/>
<evidence type="ECO:0000259" key="1">
    <source>
        <dbReference type="Pfam" id="PF00109"/>
    </source>
</evidence>
<dbReference type="SUPFAM" id="SSF53901">
    <property type="entry name" value="Thiolase-like"/>
    <property type="match status" value="1"/>
</dbReference>
<name>A0A815UIX2_9BILA</name>
<dbReference type="InterPro" id="IPR016039">
    <property type="entry name" value="Thiolase-like"/>
</dbReference>
<comment type="caution">
    <text evidence="3">The sequence shown here is derived from an EMBL/GenBank/DDBJ whole genome shotgun (WGS) entry which is preliminary data.</text>
</comment>
<dbReference type="Pfam" id="PF00109">
    <property type="entry name" value="ketoacyl-synt"/>
    <property type="match status" value="1"/>
</dbReference>
<organism evidence="3 4">
    <name type="scientific">Adineta steineri</name>
    <dbReference type="NCBI Taxonomy" id="433720"/>
    <lineage>
        <taxon>Eukaryota</taxon>
        <taxon>Metazoa</taxon>
        <taxon>Spiralia</taxon>
        <taxon>Gnathifera</taxon>
        <taxon>Rotifera</taxon>
        <taxon>Eurotatoria</taxon>
        <taxon>Bdelloidea</taxon>
        <taxon>Adinetida</taxon>
        <taxon>Adinetidae</taxon>
        <taxon>Adineta</taxon>
    </lineage>
</organism>
<reference evidence="3" key="1">
    <citation type="submission" date="2021-02" db="EMBL/GenBank/DDBJ databases">
        <authorList>
            <person name="Nowell W R."/>
        </authorList>
    </citation>
    <scope>NUCLEOTIDE SEQUENCE</scope>
</reference>
<evidence type="ECO:0000313" key="2">
    <source>
        <dbReference type="EMBL" id="CAF1334867.1"/>
    </source>
</evidence>
<dbReference type="InterPro" id="IPR014030">
    <property type="entry name" value="Ketoacyl_synth_N"/>
</dbReference>
<sequence>MSEASFFGSSDTEAGSVDPCHRLLMLNFVHLLDDAGYSVDKINGTKTPVIIGQFSTDHAVATTRMKPEHRSRFHRPNTL</sequence>
<dbReference type="EMBL" id="CAJNOM010000607">
    <property type="protein sequence ID" value="CAF1520096.1"/>
    <property type="molecule type" value="Genomic_DNA"/>
</dbReference>
<dbReference type="Proteomes" id="UP000663877">
    <property type="component" value="Unassembled WGS sequence"/>
</dbReference>
<dbReference type="Gene3D" id="3.40.47.10">
    <property type="match status" value="1"/>
</dbReference>
<dbReference type="Proteomes" id="UP000663832">
    <property type="component" value="Unassembled WGS sequence"/>
</dbReference>
<feature type="domain" description="Beta-ketoacyl synthase-like N-terminal" evidence="1">
    <location>
        <begin position="3"/>
        <end position="65"/>
    </location>
</feature>
<evidence type="ECO:0000313" key="4">
    <source>
        <dbReference type="Proteomes" id="UP000663832"/>
    </source>
</evidence>
<evidence type="ECO:0000313" key="3">
    <source>
        <dbReference type="EMBL" id="CAF1520096.1"/>
    </source>
</evidence>
<protein>
    <recommendedName>
        <fullName evidence="1">Beta-ketoacyl synthase-like N-terminal domain-containing protein</fullName>
    </recommendedName>
</protein>
<gene>
    <name evidence="2" type="ORF">BJG266_LOCUS34083</name>
    <name evidence="3" type="ORF">QVE165_LOCUS44725</name>
</gene>
<dbReference type="GO" id="GO:0016746">
    <property type="term" value="F:acyltransferase activity"/>
    <property type="evidence" value="ECO:0007669"/>
    <property type="project" value="InterPro"/>
</dbReference>